<evidence type="ECO:0000256" key="2">
    <source>
        <dbReference type="ARBA" id="ARBA00022741"/>
    </source>
</evidence>
<dbReference type="Gene3D" id="3.40.50.300">
    <property type="entry name" value="P-loop containing nucleotide triphosphate hydrolases"/>
    <property type="match status" value="1"/>
</dbReference>
<protein>
    <recommendedName>
        <fullName evidence="7">ADP ribosylation factor</fullName>
    </recommendedName>
</protein>
<dbReference type="GO" id="GO:0032794">
    <property type="term" value="F:GTPase activating protein binding"/>
    <property type="evidence" value="ECO:0007669"/>
    <property type="project" value="TreeGrafter"/>
</dbReference>
<dbReference type="GO" id="GO:0003924">
    <property type="term" value="F:GTPase activity"/>
    <property type="evidence" value="ECO:0007669"/>
    <property type="project" value="InterPro"/>
</dbReference>
<feature type="compositionally biased region" description="Pro residues" evidence="4">
    <location>
        <begin position="277"/>
        <end position="289"/>
    </location>
</feature>
<dbReference type="Proteomes" id="UP001328107">
    <property type="component" value="Unassembled WGS sequence"/>
</dbReference>
<keyword evidence="3" id="KW-0342">GTP-binding</keyword>
<feature type="compositionally biased region" description="Low complexity" evidence="4">
    <location>
        <begin position="8"/>
        <end position="32"/>
    </location>
</feature>
<evidence type="ECO:0000313" key="5">
    <source>
        <dbReference type="EMBL" id="GMR54339.1"/>
    </source>
</evidence>
<feature type="compositionally biased region" description="Basic and acidic residues" evidence="4">
    <location>
        <begin position="176"/>
        <end position="188"/>
    </location>
</feature>
<evidence type="ECO:0000256" key="1">
    <source>
        <dbReference type="ARBA" id="ARBA00008094"/>
    </source>
</evidence>
<dbReference type="GO" id="GO:0043124">
    <property type="term" value="P:negative regulation of canonical NF-kappaB signal transduction"/>
    <property type="evidence" value="ECO:0007669"/>
    <property type="project" value="InterPro"/>
</dbReference>
<dbReference type="InterPro" id="IPR027417">
    <property type="entry name" value="P-loop_NTPase"/>
</dbReference>
<organism evidence="5 6">
    <name type="scientific">Pristionchus mayeri</name>
    <dbReference type="NCBI Taxonomy" id="1317129"/>
    <lineage>
        <taxon>Eukaryota</taxon>
        <taxon>Metazoa</taxon>
        <taxon>Ecdysozoa</taxon>
        <taxon>Nematoda</taxon>
        <taxon>Chromadorea</taxon>
        <taxon>Rhabditida</taxon>
        <taxon>Rhabditina</taxon>
        <taxon>Diplogasteromorpha</taxon>
        <taxon>Diplogasteroidea</taxon>
        <taxon>Neodiplogasteridae</taxon>
        <taxon>Pristionchus</taxon>
    </lineage>
</organism>
<evidence type="ECO:0000256" key="3">
    <source>
        <dbReference type="ARBA" id="ARBA00023134"/>
    </source>
</evidence>
<reference evidence="6" key="1">
    <citation type="submission" date="2022-10" db="EMBL/GenBank/DDBJ databases">
        <title>Genome assembly of Pristionchus species.</title>
        <authorList>
            <person name="Yoshida K."/>
            <person name="Sommer R.J."/>
        </authorList>
    </citation>
    <scope>NUCLEOTIDE SEQUENCE [LARGE SCALE GENOMIC DNA]</scope>
    <source>
        <strain evidence="6">RS5460</strain>
    </source>
</reference>
<sequence length="486" mass="54310">MLTPPPSSSSSTSSSPPPSSTSLLHPTFLSSSATRGAQKTSQSMMMNLSPYSLTTNRPPALYYDEDTRSGYRELDAAGWYDSMLQLQPPPPQNFRTLQHRRPATTVDRSSRVVEMQHLQPPRQPLTPLNWEVPAGGGGGGQIRGRPREIKRGGASTVKMRTGSQAPDLTRLSLVTDGKEEKRREEKGGLRRSARRSLSRSRLIQAVLAVPRKANEGMKWWRDDDKEKVEDYLPSSPSLQQLQQPPQHKGSTTHLGSHLSLAAGSTAADPTAHYSSVRPPPVRSSRPPPARTMRVVVVGAKRVGKTAILRQVACIEDITKKPYHPTIEDTYQVLLEDGDKPREILIFHDTAGIPENGPVELKRAYLQVADAFVLVYSVTDHESFNKMDMLKKAIDKHYAKEKKEVPVVVLGNMTDLPGRKVDSEFALNWSQREKVKLFEVTATERNSLIDFVHYIGQRHFHPQKESKFSLSKKLKSEKSNNAILMDF</sequence>
<dbReference type="PROSITE" id="PS51421">
    <property type="entry name" value="RAS"/>
    <property type="match status" value="1"/>
</dbReference>
<proteinExistence type="inferred from homology"/>
<comment type="similarity">
    <text evidence="1">Belongs to the small GTPase superfamily. Ras family. KappaB-Ras subfamily.</text>
</comment>
<comment type="caution">
    <text evidence="5">The sequence shown here is derived from an EMBL/GenBank/DDBJ whole genome shotgun (WGS) entry which is preliminary data.</text>
</comment>
<dbReference type="InterPro" id="IPR005225">
    <property type="entry name" value="Small_GTP-bd"/>
</dbReference>
<dbReference type="PANTHER" id="PTHR46152:SF3">
    <property type="entry name" value="NF-KAPPA-B INHIBITOR-INTERACTING RAS-LIKE PROTEIN"/>
    <property type="match status" value="1"/>
</dbReference>
<dbReference type="NCBIfam" id="TIGR00231">
    <property type="entry name" value="small_GTP"/>
    <property type="match status" value="1"/>
</dbReference>
<dbReference type="PANTHER" id="PTHR46152">
    <property type="entry name" value="NF-KAPPA-B INHIBITOR-INTERACTING RAS-LIKE PROTEIN"/>
    <property type="match status" value="1"/>
</dbReference>
<keyword evidence="2" id="KW-0547">Nucleotide-binding</keyword>
<dbReference type="GO" id="GO:0005525">
    <property type="term" value="F:GTP binding"/>
    <property type="evidence" value="ECO:0007669"/>
    <property type="project" value="UniProtKB-KW"/>
</dbReference>
<evidence type="ECO:0008006" key="7">
    <source>
        <dbReference type="Google" id="ProtNLM"/>
    </source>
</evidence>
<feature type="compositionally biased region" description="Basic residues" evidence="4">
    <location>
        <begin position="189"/>
        <end position="198"/>
    </location>
</feature>
<accession>A0AAN5D2C5</accession>
<dbReference type="InterPro" id="IPR042227">
    <property type="entry name" value="KBRS"/>
</dbReference>
<feature type="region of interest" description="Disordered" evidence="4">
    <location>
        <begin position="117"/>
        <end position="199"/>
    </location>
</feature>
<dbReference type="EMBL" id="BTRK01000005">
    <property type="protein sequence ID" value="GMR54339.1"/>
    <property type="molecule type" value="Genomic_DNA"/>
</dbReference>
<feature type="region of interest" description="Disordered" evidence="4">
    <location>
        <begin position="229"/>
        <end position="289"/>
    </location>
</feature>
<dbReference type="SUPFAM" id="SSF52540">
    <property type="entry name" value="P-loop containing nucleoside triphosphate hydrolases"/>
    <property type="match status" value="1"/>
</dbReference>
<feature type="compositionally biased region" description="Polar residues" evidence="4">
    <location>
        <begin position="33"/>
        <end position="57"/>
    </location>
</feature>
<dbReference type="InterPro" id="IPR001806">
    <property type="entry name" value="Small_GTPase"/>
</dbReference>
<keyword evidence="6" id="KW-1185">Reference proteome</keyword>
<dbReference type="PRINTS" id="PR00449">
    <property type="entry name" value="RASTRNSFRMNG"/>
</dbReference>
<feature type="compositionally biased region" description="Low complexity" evidence="4">
    <location>
        <begin position="232"/>
        <end position="246"/>
    </location>
</feature>
<dbReference type="PROSITE" id="PS51419">
    <property type="entry name" value="RAB"/>
    <property type="match status" value="1"/>
</dbReference>
<gene>
    <name evidence="5" type="ORF">PMAYCL1PPCAC_24534</name>
</gene>
<feature type="region of interest" description="Disordered" evidence="4">
    <location>
        <begin position="1"/>
        <end position="58"/>
    </location>
</feature>
<dbReference type="Pfam" id="PF00071">
    <property type="entry name" value="Ras"/>
    <property type="match status" value="1"/>
</dbReference>
<evidence type="ECO:0000313" key="6">
    <source>
        <dbReference type="Proteomes" id="UP001328107"/>
    </source>
</evidence>
<name>A0AAN5D2C5_9BILA</name>
<dbReference type="GO" id="GO:0032484">
    <property type="term" value="P:Ral protein signal transduction"/>
    <property type="evidence" value="ECO:0007669"/>
    <property type="project" value="TreeGrafter"/>
</dbReference>
<evidence type="ECO:0000256" key="4">
    <source>
        <dbReference type="SAM" id="MobiDB-lite"/>
    </source>
</evidence>
<dbReference type="SMART" id="SM00175">
    <property type="entry name" value="RAB"/>
    <property type="match status" value="1"/>
</dbReference>
<dbReference type="SMART" id="SM00173">
    <property type="entry name" value="RAS"/>
    <property type="match status" value="1"/>
</dbReference>
<dbReference type="AlphaFoldDB" id="A0AAN5D2C5"/>